<keyword evidence="6" id="KW-0378">Hydrolase</keyword>
<accession>A0AAV1LA23</accession>
<comment type="subcellular location">
    <subcellularLocation>
        <location evidence="2">Nucleus</location>
    </subcellularLocation>
</comment>
<gene>
    <name evidence="9" type="ORF">PARMNEM_LOCUS11468</name>
</gene>
<dbReference type="GO" id="GO:0016787">
    <property type="term" value="F:hydrolase activity"/>
    <property type="evidence" value="ECO:0007669"/>
    <property type="project" value="UniProtKB-KW"/>
</dbReference>
<evidence type="ECO:0000313" key="10">
    <source>
        <dbReference type="Proteomes" id="UP001314205"/>
    </source>
</evidence>
<dbReference type="InterPro" id="IPR027806">
    <property type="entry name" value="HARBI1_dom"/>
</dbReference>
<keyword evidence="4" id="KW-0540">Nuclease</keyword>
<dbReference type="Proteomes" id="UP001314205">
    <property type="component" value="Unassembled WGS sequence"/>
</dbReference>
<dbReference type="EMBL" id="CAVLGL010000086">
    <property type="protein sequence ID" value="CAK1591199.1"/>
    <property type="molecule type" value="Genomic_DNA"/>
</dbReference>
<organism evidence="9 10">
    <name type="scientific">Parnassius mnemosyne</name>
    <name type="common">clouded apollo</name>
    <dbReference type="NCBI Taxonomy" id="213953"/>
    <lineage>
        <taxon>Eukaryota</taxon>
        <taxon>Metazoa</taxon>
        <taxon>Ecdysozoa</taxon>
        <taxon>Arthropoda</taxon>
        <taxon>Hexapoda</taxon>
        <taxon>Insecta</taxon>
        <taxon>Pterygota</taxon>
        <taxon>Neoptera</taxon>
        <taxon>Endopterygota</taxon>
        <taxon>Lepidoptera</taxon>
        <taxon>Glossata</taxon>
        <taxon>Ditrysia</taxon>
        <taxon>Papilionoidea</taxon>
        <taxon>Papilionidae</taxon>
        <taxon>Parnassiinae</taxon>
        <taxon>Parnassini</taxon>
        <taxon>Parnassius</taxon>
        <taxon>Driopa</taxon>
    </lineage>
</organism>
<dbReference type="PANTHER" id="PTHR22930">
    <property type="match status" value="1"/>
</dbReference>
<evidence type="ECO:0000313" key="9">
    <source>
        <dbReference type="EMBL" id="CAK1591199.1"/>
    </source>
</evidence>
<keyword evidence="5" id="KW-0479">Metal-binding</keyword>
<name>A0AAV1LA23_9NEOP</name>
<evidence type="ECO:0000256" key="2">
    <source>
        <dbReference type="ARBA" id="ARBA00004123"/>
    </source>
</evidence>
<proteinExistence type="inferred from homology"/>
<evidence type="ECO:0000256" key="3">
    <source>
        <dbReference type="ARBA" id="ARBA00006958"/>
    </source>
</evidence>
<dbReference type="GO" id="GO:0046872">
    <property type="term" value="F:metal ion binding"/>
    <property type="evidence" value="ECO:0007669"/>
    <property type="project" value="UniProtKB-KW"/>
</dbReference>
<evidence type="ECO:0000259" key="8">
    <source>
        <dbReference type="Pfam" id="PF13359"/>
    </source>
</evidence>
<sequence>MDVEELAIVAALLIIKRKTNKKKSKEYWVHPLLEERRSKGMFKIFYEDVRKYPRKFFNYARMSVSSFDVLFCLLKPHITGIDTNMRPCISPEEKLFITLRYLGSGCKFVDLHYSYRLGISTISEIIREVCHFIWVVLKDMCLPQPTKENWLKIAKDFHLRANFPNCIGAVDGKHVRIIKPYNSGSLCYNYKHFFSVILLAICDSDYKFIYIDVGSYGKDCDSTIFTNSTFYQKLMNNDLQIPEPKPISSTNPIPVPFVIVGDEAFGQTDKIMRPFGGSNLTTKKKIFNYRLSRARRHIECSFGILANKWQIFHRPINVNLDLVSCIIKTCCALHNYVRERDGYKFEDTLSIPGFEEVPNGFQRATRRGASYRDVFADYFTTEGQLSWQMSSIN</sequence>
<dbReference type="GO" id="GO:0005634">
    <property type="term" value="C:nucleus"/>
    <property type="evidence" value="ECO:0007669"/>
    <property type="project" value="UniProtKB-SubCell"/>
</dbReference>
<feature type="domain" description="DDE Tnp4" evidence="8">
    <location>
        <begin position="170"/>
        <end position="335"/>
    </location>
</feature>
<evidence type="ECO:0000256" key="7">
    <source>
        <dbReference type="ARBA" id="ARBA00023242"/>
    </source>
</evidence>
<evidence type="ECO:0000256" key="1">
    <source>
        <dbReference type="ARBA" id="ARBA00001968"/>
    </source>
</evidence>
<dbReference type="InterPro" id="IPR045249">
    <property type="entry name" value="HARBI1-like"/>
</dbReference>
<evidence type="ECO:0000256" key="5">
    <source>
        <dbReference type="ARBA" id="ARBA00022723"/>
    </source>
</evidence>
<comment type="caution">
    <text evidence="9">The sequence shown here is derived from an EMBL/GenBank/DDBJ whole genome shotgun (WGS) entry which is preliminary data.</text>
</comment>
<comment type="cofactor">
    <cofactor evidence="1">
        <name>a divalent metal cation</name>
        <dbReference type="ChEBI" id="CHEBI:60240"/>
    </cofactor>
</comment>
<dbReference type="GO" id="GO:0004518">
    <property type="term" value="F:nuclease activity"/>
    <property type="evidence" value="ECO:0007669"/>
    <property type="project" value="UniProtKB-KW"/>
</dbReference>
<evidence type="ECO:0000256" key="4">
    <source>
        <dbReference type="ARBA" id="ARBA00022722"/>
    </source>
</evidence>
<protein>
    <recommendedName>
        <fullName evidence="8">DDE Tnp4 domain-containing protein</fullName>
    </recommendedName>
</protein>
<dbReference type="Pfam" id="PF13359">
    <property type="entry name" value="DDE_Tnp_4"/>
    <property type="match status" value="1"/>
</dbReference>
<evidence type="ECO:0000256" key="6">
    <source>
        <dbReference type="ARBA" id="ARBA00022801"/>
    </source>
</evidence>
<keyword evidence="10" id="KW-1185">Reference proteome</keyword>
<keyword evidence="7" id="KW-0539">Nucleus</keyword>
<dbReference type="AlphaFoldDB" id="A0AAV1LA23"/>
<reference evidence="9 10" key="1">
    <citation type="submission" date="2023-11" db="EMBL/GenBank/DDBJ databases">
        <authorList>
            <person name="Hedman E."/>
            <person name="Englund M."/>
            <person name="Stromberg M."/>
            <person name="Nyberg Akerstrom W."/>
            <person name="Nylinder S."/>
            <person name="Jareborg N."/>
            <person name="Kallberg Y."/>
            <person name="Kronander E."/>
        </authorList>
    </citation>
    <scope>NUCLEOTIDE SEQUENCE [LARGE SCALE GENOMIC DNA]</scope>
</reference>
<comment type="similarity">
    <text evidence="3">Belongs to the HARBI1 family.</text>
</comment>
<dbReference type="PANTHER" id="PTHR22930:SF269">
    <property type="entry name" value="NUCLEASE HARBI1-LIKE PROTEIN"/>
    <property type="match status" value="1"/>
</dbReference>